<dbReference type="InterPro" id="IPR011251">
    <property type="entry name" value="Luciferase-like_dom"/>
</dbReference>
<evidence type="ECO:0000256" key="3">
    <source>
        <dbReference type="ARBA" id="ARBA00023002"/>
    </source>
</evidence>
<proteinExistence type="inferred from homology"/>
<evidence type="ECO:0000256" key="4">
    <source>
        <dbReference type="ARBA" id="ARBA00023033"/>
    </source>
</evidence>
<feature type="domain" description="Luciferase-like" evidence="5">
    <location>
        <begin position="1"/>
        <end position="320"/>
    </location>
</feature>
<keyword evidence="3 6" id="KW-0560">Oxidoreductase</keyword>
<gene>
    <name evidence="6" type="primary">luxA_3</name>
    <name evidence="6" type="ORF">AELLOGFF_02276</name>
</gene>
<dbReference type="EC" id="1.14.14.3" evidence="6"/>
<keyword evidence="4 6" id="KW-0503">Monooxygenase</keyword>
<organism evidence="6 7">
    <name type="scientific">Mycolicibacterium vanbaalenii</name>
    <name type="common">Mycobacterium vanbaalenii</name>
    <dbReference type="NCBI Taxonomy" id="110539"/>
    <lineage>
        <taxon>Bacteria</taxon>
        <taxon>Bacillati</taxon>
        <taxon>Actinomycetota</taxon>
        <taxon>Actinomycetes</taxon>
        <taxon>Mycobacteriales</taxon>
        <taxon>Mycobacteriaceae</taxon>
        <taxon>Mycolicibacterium</taxon>
    </lineage>
</organism>
<dbReference type="OrthoDB" id="7903015at2"/>
<comment type="similarity">
    <text evidence="1">Belongs to the bacterial luciferase oxidoreductase family.</text>
</comment>
<dbReference type="InterPro" id="IPR036661">
    <property type="entry name" value="Luciferase-like_sf"/>
</dbReference>
<evidence type="ECO:0000256" key="2">
    <source>
        <dbReference type="ARBA" id="ARBA00022630"/>
    </source>
</evidence>
<dbReference type="PANTHER" id="PTHR30137:SF16">
    <property type="entry name" value="BLL0895 PROTEIN"/>
    <property type="match status" value="1"/>
</dbReference>
<accession>A0A5S9RAF5</accession>
<dbReference type="RefSeq" id="WP_159235360.1">
    <property type="nucleotide sequence ID" value="NZ_CACSIP010000075.1"/>
</dbReference>
<keyword evidence="2" id="KW-0285">Flavoprotein</keyword>
<dbReference type="EMBL" id="CACSIP010000075">
    <property type="protein sequence ID" value="CAA0137532.1"/>
    <property type="molecule type" value="Genomic_DNA"/>
</dbReference>
<dbReference type="AlphaFoldDB" id="A0A5S9RAF5"/>
<keyword evidence="7" id="KW-1185">Reference proteome</keyword>
<protein>
    <submittedName>
        <fullName evidence="6">Alkanal monooxygenase alpha chain</fullName>
        <ecNumber evidence="6">1.14.14.3</ecNumber>
    </submittedName>
</protein>
<dbReference type="Pfam" id="PF00296">
    <property type="entry name" value="Bac_luciferase"/>
    <property type="match status" value="1"/>
</dbReference>
<evidence type="ECO:0000313" key="7">
    <source>
        <dbReference type="Proteomes" id="UP000430146"/>
    </source>
</evidence>
<dbReference type="GO" id="GO:0005829">
    <property type="term" value="C:cytosol"/>
    <property type="evidence" value="ECO:0007669"/>
    <property type="project" value="TreeGrafter"/>
</dbReference>
<sequence>MKFGILFTSQPNPDTEPYPHRAVHERVISEVVEADRLGYDYAWIAEHHVSTRYGIMPDPLTFIAHLAPQTSQIRLGTGVMTLPLQNLLRLAENAALVDILSNGRLMLGVGSGYRKYEFEALGANFDARRDVQVEALEVLMTLLTEHRIEHHGEYYDLSVGGDYEVLPHSLQTPYPPLYMAAASEQSIGLGAQFGLGLLLSTLMPFGEVAEVSTFYRDKCDQTAEVYTRNPGFRDIDLARFVYVADTDAEAKEQSEEGILRHIASFTQGQTSGYLGTVNAGDKKVYSEIDYDKLTQETILHGSPETVIDRIKEIEQRTGATSLMLHFPPYYGPERTAATLQMFAETVMPKFR</sequence>
<dbReference type="Proteomes" id="UP000430146">
    <property type="component" value="Unassembled WGS sequence"/>
</dbReference>
<name>A0A5S9RAF5_MYCVN</name>
<evidence type="ECO:0000256" key="1">
    <source>
        <dbReference type="ARBA" id="ARBA00010426"/>
    </source>
</evidence>
<dbReference type="GO" id="GO:0047646">
    <property type="term" value="F:alkanal monooxygenase (FMN-linked) activity"/>
    <property type="evidence" value="ECO:0007669"/>
    <property type="project" value="UniProtKB-EC"/>
</dbReference>
<dbReference type="Gene3D" id="3.20.20.30">
    <property type="entry name" value="Luciferase-like domain"/>
    <property type="match status" value="1"/>
</dbReference>
<reference evidence="6 7" key="1">
    <citation type="submission" date="2019-11" db="EMBL/GenBank/DDBJ databases">
        <authorList>
            <person name="Holert J."/>
        </authorList>
    </citation>
    <scope>NUCLEOTIDE SEQUENCE [LARGE SCALE GENOMIC DNA]</scope>
    <source>
        <strain evidence="6">BC8_1</strain>
    </source>
</reference>
<dbReference type="SUPFAM" id="SSF51679">
    <property type="entry name" value="Bacterial luciferase-like"/>
    <property type="match status" value="1"/>
</dbReference>
<dbReference type="InterPro" id="IPR050766">
    <property type="entry name" value="Bact_Lucif_Oxidored"/>
</dbReference>
<evidence type="ECO:0000313" key="6">
    <source>
        <dbReference type="EMBL" id="CAA0137532.1"/>
    </source>
</evidence>
<dbReference type="PANTHER" id="PTHR30137">
    <property type="entry name" value="LUCIFERASE-LIKE MONOOXYGENASE"/>
    <property type="match status" value="1"/>
</dbReference>
<evidence type="ECO:0000259" key="5">
    <source>
        <dbReference type="Pfam" id="PF00296"/>
    </source>
</evidence>